<dbReference type="AlphaFoldDB" id="D8MQ95"/>
<evidence type="ECO:0000313" key="3">
    <source>
        <dbReference type="Proteomes" id="UP000008793"/>
    </source>
</evidence>
<dbReference type="KEGG" id="ebi:EbC_14710"/>
<dbReference type="eggNOG" id="ENOG5032W9M">
    <property type="taxonomic scope" value="Bacteria"/>
</dbReference>
<keyword evidence="1" id="KW-0472">Membrane</keyword>
<organism evidence="3">
    <name type="scientific">Erwinia billingiae (strain Eb661)</name>
    <dbReference type="NCBI Taxonomy" id="634500"/>
    <lineage>
        <taxon>Bacteria</taxon>
        <taxon>Pseudomonadati</taxon>
        <taxon>Pseudomonadota</taxon>
        <taxon>Gammaproteobacteria</taxon>
        <taxon>Enterobacterales</taxon>
        <taxon>Erwiniaceae</taxon>
        <taxon>Erwinia</taxon>
    </lineage>
</organism>
<dbReference type="HOGENOM" id="CLU_142271_0_0_6"/>
<dbReference type="EMBL" id="FP236843">
    <property type="protein sequence ID" value="CAX59002.1"/>
    <property type="molecule type" value="Genomic_DNA"/>
</dbReference>
<name>D8MQ95_ERWBE</name>
<evidence type="ECO:0000313" key="2">
    <source>
        <dbReference type="EMBL" id="CAX59002.1"/>
    </source>
</evidence>
<protein>
    <submittedName>
        <fullName evidence="2">Inner membrane protein</fullName>
    </submittedName>
</protein>
<feature type="transmembrane region" description="Helical" evidence="1">
    <location>
        <begin position="126"/>
        <end position="147"/>
    </location>
</feature>
<keyword evidence="1" id="KW-1133">Transmembrane helix</keyword>
<evidence type="ECO:0000256" key="1">
    <source>
        <dbReference type="SAM" id="Phobius"/>
    </source>
</evidence>
<reference evidence="2 3" key="1">
    <citation type="journal article" date="2010" name="BMC Genomics">
        <title>Genome comparison of the epiphytic bacteria Erwinia billingiae and E. tasmaniensis with the pear pathogen E. pyrifoliae.</title>
        <authorList>
            <person name="Kube M."/>
            <person name="Migdoll A.M."/>
            <person name="Gehring I."/>
            <person name="Heitmann K."/>
            <person name="Mayer Y."/>
            <person name="Kuhl H."/>
            <person name="Knaust F."/>
            <person name="Geider K."/>
            <person name="Reinhardt R."/>
        </authorList>
    </citation>
    <scope>NUCLEOTIDE SEQUENCE [LARGE SCALE GENOMIC DNA]</scope>
    <source>
        <strain evidence="2 3">Eb661</strain>
    </source>
</reference>
<accession>D8MQ95</accession>
<proteinExistence type="predicted"/>
<dbReference type="GeneID" id="90511492"/>
<dbReference type="InterPro" id="IPR019703">
    <property type="entry name" value="YbjO_DH-like"/>
</dbReference>
<dbReference type="Pfam" id="PF10767">
    <property type="entry name" value="YbjO_DH-like"/>
    <property type="match status" value="1"/>
</dbReference>
<keyword evidence="3" id="KW-1185">Reference proteome</keyword>
<dbReference type="RefSeq" id="WP_013201496.1">
    <property type="nucleotide sequence ID" value="NC_014306.1"/>
</dbReference>
<dbReference type="Proteomes" id="UP000008793">
    <property type="component" value="Chromosome"/>
</dbReference>
<sequence length="159" mass="17893">MSEVFREGKAVLKSPSSIPVAVLVAGIAAIATRVLGVALQVHDLGLAEVMSFVYRSAQAWNSTLIFIASQLIFFFELRCAVAMMHGKNWGRWGFVISQITVLIYMFCASMGWIYPELFSVSGENNLQIIHLLISQKLPDLLIILLLFMPESSRRFFRQH</sequence>
<feature type="transmembrane region" description="Helical" evidence="1">
    <location>
        <begin position="20"/>
        <end position="39"/>
    </location>
</feature>
<feature type="transmembrane region" description="Helical" evidence="1">
    <location>
        <begin position="59"/>
        <end position="80"/>
    </location>
</feature>
<feature type="transmembrane region" description="Helical" evidence="1">
    <location>
        <begin position="92"/>
        <end position="114"/>
    </location>
</feature>
<keyword evidence="1" id="KW-0812">Transmembrane</keyword>
<gene>
    <name evidence="2" type="ordered locus">EbC_14710</name>
</gene>